<sequence>MRTSAGYGTRPDVLPAALRDAARDPGSGVRVLDAAEDALRSGESLGRFAAQDGVTLAWPDGPGVARSRWVDDADRVAQVDRSLAARVTGGARVVLVPDNLVVPSVELPVAVLRAHLSAVAEAFAGFWVFSPDDRLLVDCRWDGGLVVGPVPGGRPSPPAR</sequence>
<evidence type="ECO:0000313" key="1">
    <source>
        <dbReference type="EMBL" id="KGM02092.1"/>
    </source>
</evidence>
<accession>A0A0A0B7F4</accession>
<organism evidence="1 2">
    <name type="scientific">Cellulomonas cellasea DSM 20118</name>
    <dbReference type="NCBI Taxonomy" id="1408250"/>
    <lineage>
        <taxon>Bacteria</taxon>
        <taxon>Bacillati</taxon>
        <taxon>Actinomycetota</taxon>
        <taxon>Actinomycetes</taxon>
        <taxon>Micrococcales</taxon>
        <taxon>Cellulomonadaceae</taxon>
        <taxon>Cellulomonas</taxon>
    </lineage>
</organism>
<evidence type="ECO:0000313" key="2">
    <source>
        <dbReference type="Proteomes" id="UP000029833"/>
    </source>
</evidence>
<reference evidence="1 2" key="1">
    <citation type="submission" date="2013-10" db="EMBL/GenBank/DDBJ databases">
        <authorList>
            <person name="Wang G."/>
            <person name="Zhuang W."/>
        </authorList>
    </citation>
    <scope>NUCLEOTIDE SEQUENCE [LARGE SCALE GENOMIC DNA]</scope>
    <source>
        <strain evidence="1 2">DSM 20118</strain>
    </source>
</reference>
<gene>
    <name evidence="1" type="ORF">Q760_15480</name>
</gene>
<dbReference type="OrthoDB" id="4212666at2"/>
<comment type="caution">
    <text evidence="1">The sequence shown here is derived from an EMBL/GenBank/DDBJ whole genome shotgun (WGS) entry which is preliminary data.</text>
</comment>
<dbReference type="AlphaFoldDB" id="A0A0A0B7F4"/>
<name>A0A0A0B7F4_9CELL</name>
<protein>
    <submittedName>
        <fullName evidence="1">Uncharacterized protein</fullName>
    </submittedName>
</protein>
<dbReference type="RefSeq" id="WP_034630015.1">
    <property type="nucleotide sequence ID" value="NZ_AXNT01000066.1"/>
</dbReference>
<dbReference type="Proteomes" id="UP000029833">
    <property type="component" value="Unassembled WGS sequence"/>
</dbReference>
<proteinExistence type="predicted"/>
<dbReference type="EMBL" id="AXNT01000066">
    <property type="protein sequence ID" value="KGM02092.1"/>
    <property type="molecule type" value="Genomic_DNA"/>
</dbReference>
<keyword evidence="2" id="KW-1185">Reference proteome</keyword>